<feature type="domain" description="Cytochrome oxidase subunit II copper A binding" evidence="19">
    <location>
        <begin position="104"/>
        <end position="216"/>
    </location>
</feature>
<evidence type="ECO:0000256" key="14">
    <source>
        <dbReference type="ARBA" id="ARBA00024688"/>
    </source>
</evidence>
<feature type="domain" description="Cytochrome c" evidence="20">
    <location>
        <begin position="227"/>
        <end position="318"/>
    </location>
</feature>
<dbReference type="GO" id="GO:0005507">
    <property type="term" value="F:copper ion binding"/>
    <property type="evidence" value="ECO:0007669"/>
    <property type="project" value="InterPro"/>
</dbReference>
<keyword evidence="10 18" id="KW-1133">Transmembrane helix</keyword>
<evidence type="ECO:0000256" key="1">
    <source>
        <dbReference type="ARBA" id="ARBA00004141"/>
    </source>
</evidence>
<dbReference type="InterPro" id="IPR034236">
    <property type="entry name" value="CuRO_CcO_Caa3_II"/>
</dbReference>
<dbReference type="Pfam" id="PF00116">
    <property type="entry name" value="COX2"/>
    <property type="match status" value="1"/>
</dbReference>
<keyword evidence="5 16" id="KW-0679">Respiratory chain</keyword>
<evidence type="ECO:0000256" key="5">
    <source>
        <dbReference type="ARBA" id="ARBA00022660"/>
    </source>
</evidence>
<dbReference type="GO" id="GO:0004129">
    <property type="term" value="F:cytochrome-c oxidase activity"/>
    <property type="evidence" value="ECO:0007669"/>
    <property type="project" value="UniProtKB-EC"/>
</dbReference>
<keyword evidence="12 17" id="KW-0186">Copper</keyword>
<dbReference type="GO" id="GO:0042773">
    <property type="term" value="P:ATP synthesis coupled electron transport"/>
    <property type="evidence" value="ECO:0007669"/>
    <property type="project" value="TreeGrafter"/>
</dbReference>
<evidence type="ECO:0000256" key="12">
    <source>
        <dbReference type="ARBA" id="ARBA00023008"/>
    </source>
</evidence>
<evidence type="ECO:0000259" key="20">
    <source>
        <dbReference type="PROSITE" id="PS51007"/>
    </source>
</evidence>
<comment type="cofactor">
    <cofactor evidence="17">
        <name>Cu cation</name>
        <dbReference type="ChEBI" id="CHEBI:23378"/>
    </cofactor>
    <text evidence="17">Binds a copper A center.</text>
</comment>
<dbReference type="PANTHER" id="PTHR22888">
    <property type="entry name" value="CYTOCHROME C OXIDASE, SUBUNIT II"/>
    <property type="match status" value="1"/>
</dbReference>
<dbReference type="InterPro" id="IPR001505">
    <property type="entry name" value="Copper_CuA"/>
</dbReference>
<comment type="catalytic activity">
    <reaction evidence="17">
        <text>4 Fe(II)-[cytochrome c] + O2 + 8 H(+)(in) = 4 Fe(III)-[cytochrome c] + 2 H2O + 4 H(+)(out)</text>
        <dbReference type="Rhea" id="RHEA:11436"/>
        <dbReference type="Rhea" id="RHEA-COMP:10350"/>
        <dbReference type="Rhea" id="RHEA-COMP:14399"/>
        <dbReference type="ChEBI" id="CHEBI:15377"/>
        <dbReference type="ChEBI" id="CHEBI:15378"/>
        <dbReference type="ChEBI" id="CHEBI:15379"/>
        <dbReference type="ChEBI" id="CHEBI:29033"/>
        <dbReference type="ChEBI" id="CHEBI:29034"/>
        <dbReference type="EC" id="7.1.1.9"/>
    </reaction>
</comment>
<dbReference type="SUPFAM" id="SSF81464">
    <property type="entry name" value="Cytochrome c oxidase subunit II-like, transmembrane region"/>
    <property type="match status" value="1"/>
</dbReference>
<dbReference type="CDD" id="cd04213">
    <property type="entry name" value="CuRO_CcO_Caa3_II"/>
    <property type="match status" value="1"/>
</dbReference>
<protein>
    <recommendedName>
        <fullName evidence="17">Cytochrome c oxidase subunit 2</fullName>
        <ecNumber evidence="17">7.1.1.9</ecNumber>
    </recommendedName>
</protein>
<keyword evidence="4 15" id="KW-0349">Heme</keyword>
<keyword evidence="8" id="KW-1278">Translocase</keyword>
<evidence type="ECO:0000256" key="6">
    <source>
        <dbReference type="ARBA" id="ARBA00022692"/>
    </source>
</evidence>
<evidence type="ECO:0000256" key="3">
    <source>
        <dbReference type="ARBA" id="ARBA00022448"/>
    </source>
</evidence>
<evidence type="ECO:0000256" key="2">
    <source>
        <dbReference type="ARBA" id="ARBA00007866"/>
    </source>
</evidence>
<dbReference type="InterPro" id="IPR011759">
    <property type="entry name" value="Cyt_c_oxidase_su2_TM_dom"/>
</dbReference>
<dbReference type="InterPro" id="IPR045187">
    <property type="entry name" value="CcO_II"/>
</dbReference>
<dbReference type="GO" id="GO:0005886">
    <property type="term" value="C:plasma membrane"/>
    <property type="evidence" value="ECO:0007669"/>
    <property type="project" value="UniProtKB-SubCell"/>
</dbReference>
<dbReference type="InterPro" id="IPR008972">
    <property type="entry name" value="Cupredoxin"/>
</dbReference>
<evidence type="ECO:0000256" key="10">
    <source>
        <dbReference type="ARBA" id="ARBA00022989"/>
    </source>
</evidence>
<dbReference type="SUPFAM" id="SSF46626">
    <property type="entry name" value="Cytochrome c"/>
    <property type="match status" value="1"/>
</dbReference>
<keyword evidence="13 18" id="KW-0472">Membrane</keyword>
<evidence type="ECO:0000256" key="17">
    <source>
        <dbReference type="RuleBase" id="RU004024"/>
    </source>
</evidence>
<dbReference type="AlphaFoldDB" id="A0AAJ5WDG7"/>
<dbReference type="PANTHER" id="PTHR22888:SF9">
    <property type="entry name" value="CYTOCHROME C OXIDASE SUBUNIT 2"/>
    <property type="match status" value="1"/>
</dbReference>
<dbReference type="GO" id="GO:0020037">
    <property type="term" value="F:heme binding"/>
    <property type="evidence" value="ECO:0007669"/>
    <property type="project" value="InterPro"/>
</dbReference>
<organism evidence="21 22">
    <name type="scientific">Candidatus Pedobacter colombiensis</name>
    <dbReference type="NCBI Taxonomy" id="3121371"/>
    <lineage>
        <taxon>Bacteria</taxon>
        <taxon>Pseudomonadati</taxon>
        <taxon>Bacteroidota</taxon>
        <taxon>Sphingobacteriia</taxon>
        <taxon>Sphingobacteriales</taxon>
        <taxon>Sphingobacteriaceae</taxon>
        <taxon>Pedobacter</taxon>
    </lineage>
</organism>
<dbReference type="Pfam" id="PF02790">
    <property type="entry name" value="COX2_TM"/>
    <property type="match status" value="1"/>
</dbReference>
<comment type="subcellular location">
    <subcellularLocation>
        <location evidence="16">Cell membrane</location>
        <topology evidence="16">Multi-pass membrane protein</topology>
    </subcellularLocation>
    <subcellularLocation>
        <location evidence="1">Membrane</location>
        <topology evidence="1">Multi-pass membrane protein</topology>
    </subcellularLocation>
</comment>
<comment type="similarity">
    <text evidence="2 16">Belongs to the cytochrome c oxidase subunit 2 family.</text>
</comment>
<dbReference type="EMBL" id="CP119313">
    <property type="protein sequence ID" value="WEK21581.1"/>
    <property type="molecule type" value="Genomic_DNA"/>
</dbReference>
<evidence type="ECO:0000313" key="22">
    <source>
        <dbReference type="Proteomes" id="UP001214530"/>
    </source>
</evidence>
<evidence type="ECO:0000256" key="13">
    <source>
        <dbReference type="ARBA" id="ARBA00023136"/>
    </source>
</evidence>
<comment type="function">
    <text evidence="14 17">Subunits I and II form the functional core of the enzyme complex. Electrons originating in cytochrome c are transferred via heme a and Cu(A) to the binuclear center formed by heme a3 and Cu(B).</text>
</comment>
<evidence type="ECO:0000259" key="19">
    <source>
        <dbReference type="PROSITE" id="PS50857"/>
    </source>
</evidence>
<dbReference type="InterPro" id="IPR036257">
    <property type="entry name" value="Cyt_c_oxidase_su2_TM_sf"/>
</dbReference>
<evidence type="ECO:0000256" key="4">
    <source>
        <dbReference type="ARBA" id="ARBA00022617"/>
    </source>
</evidence>
<evidence type="ECO:0000256" key="11">
    <source>
        <dbReference type="ARBA" id="ARBA00023004"/>
    </source>
</evidence>
<proteinExistence type="inferred from homology"/>
<keyword evidence="6 16" id="KW-0812">Transmembrane</keyword>
<dbReference type="EC" id="7.1.1.9" evidence="17"/>
<name>A0AAJ5WDG7_9SPHI</name>
<keyword evidence="7 15" id="KW-0479">Metal-binding</keyword>
<keyword evidence="3 16" id="KW-0813">Transport</keyword>
<sequence length="318" mass="35261">MAGYLCLISNGQSIFEVASPEAEKIRALTYGFLIAAAGVMLLIVLLTIYISVKFRAKATSVEPIQIKGNRKVEILMVGFPLVLVIGFFFWSIKTMREVLPPHGDGPPDIIITGHQWWWEAVYPGSKVVAANEIYLPTGKRLLIELNAADVIHDWWVPALGGKMDLIPGMVNHLWVTINKPGTYEGTCSEFCGQQHAWMRIRVVAQSPEDHEQWLQAHSQRTELPMGTLALEGKALFMKASCSNCHSVQGTIATGGEGPDLTHFASRKTMLAGMMDNNPENVYKWLTDPQKVKPGSHMPRFIFAKDSIAALTAYLTQLK</sequence>
<dbReference type="InterPro" id="IPR014222">
    <property type="entry name" value="Cyt_c_oxidase_su2"/>
</dbReference>
<dbReference type="GO" id="GO:0016491">
    <property type="term" value="F:oxidoreductase activity"/>
    <property type="evidence" value="ECO:0007669"/>
    <property type="project" value="InterPro"/>
</dbReference>
<evidence type="ECO:0000256" key="18">
    <source>
        <dbReference type="SAM" id="Phobius"/>
    </source>
</evidence>
<dbReference type="Proteomes" id="UP001214530">
    <property type="component" value="Chromosome"/>
</dbReference>
<dbReference type="Pfam" id="PF00034">
    <property type="entry name" value="Cytochrom_C"/>
    <property type="match status" value="1"/>
</dbReference>
<keyword evidence="9 16" id="KW-0249">Electron transport</keyword>
<feature type="transmembrane region" description="Helical" evidence="18">
    <location>
        <begin position="30"/>
        <end position="52"/>
    </location>
</feature>
<dbReference type="InterPro" id="IPR036909">
    <property type="entry name" value="Cyt_c-like_dom_sf"/>
</dbReference>
<evidence type="ECO:0000256" key="7">
    <source>
        <dbReference type="ARBA" id="ARBA00022723"/>
    </source>
</evidence>
<evidence type="ECO:0000256" key="15">
    <source>
        <dbReference type="PROSITE-ProRule" id="PRU00433"/>
    </source>
</evidence>
<dbReference type="PROSITE" id="PS50857">
    <property type="entry name" value="COX2_CUA"/>
    <property type="match status" value="1"/>
</dbReference>
<keyword evidence="11 15" id="KW-0408">Iron</keyword>
<feature type="transmembrane region" description="Helical" evidence="18">
    <location>
        <begin position="72"/>
        <end position="92"/>
    </location>
</feature>
<evidence type="ECO:0000313" key="21">
    <source>
        <dbReference type="EMBL" id="WEK21581.1"/>
    </source>
</evidence>
<evidence type="ECO:0000256" key="8">
    <source>
        <dbReference type="ARBA" id="ARBA00022967"/>
    </source>
</evidence>
<dbReference type="InterPro" id="IPR009056">
    <property type="entry name" value="Cyt_c-like_dom"/>
</dbReference>
<reference evidence="21" key="1">
    <citation type="submission" date="2023-03" db="EMBL/GenBank/DDBJ databases">
        <title>Andean soil-derived lignocellulolytic bacterial consortium as a source of novel taxa and putative plastic-active enzymes.</title>
        <authorList>
            <person name="Diaz-Garcia L."/>
            <person name="Chuvochina M."/>
            <person name="Feuerriegel G."/>
            <person name="Bunk B."/>
            <person name="Sproer C."/>
            <person name="Streit W.R."/>
            <person name="Rodriguez L.M."/>
            <person name="Overmann J."/>
            <person name="Jimenez D.J."/>
        </authorList>
    </citation>
    <scope>NUCLEOTIDE SEQUENCE</scope>
    <source>
        <strain evidence="21">MAG 3858</strain>
    </source>
</reference>
<dbReference type="NCBIfam" id="TIGR02866">
    <property type="entry name" value="CoxB"/>
    <property type="match status" value="1"/>
</dbReference>
<dbReference type="Gene3D" id="2.60.40.420">
    <property type="entry name" value="Cupredoxins - blue copper proteins"/>
    <property type="match status" value="1"/>
</dbReference>
<dbReference type="SUPFAM" id="SSF49503">
    <property type="entry name" value="Cupredoxins"/>
    <property type="match status" value="1"/>
</dbReference>
<accession>A0AAJ5WDG7</accession>
<evidence type="ECO:0000256" key="16">
    <source>
        <dbReference type="RuleBase" id="RU000456"/>
    </source>
</evidence>
<dbReference type="Gene3D" id="1.10.287.90">
    <property type="match status" value="1"/>
</dbReference>
<dbReference type="PROSITE" id="PS00078">
    <property type="entry name" value="COX2"/>
    <property type="match status" value="1"/>
</dbReference>
<evidence type="ECO:0000256" key="9">
    <source>
        <dbReference type="ARBA" id="ARBA00022982"/>
    </source>
</evidence>
<dbReference type="PROSITE" id="PS51007">
    <property type="entry name" value="CYTC"/>
    <property type="match status" value="1"/>
</dbReference>
<gene>
    <name evidence="21" type="primary">coxB</name>
    <name evidence="21" type="ORF">P0Y49_10575</name>
</gene>
<dbReference type="InterPro" id="IPR002429">
    <property type="entry name" value="CcO_II-like_C"/>
</dbReference>